<dbReference type="InterPro" id="IPR044648">
    <property type="entry name" value="JJJ1_plant"/>
</dbReference>
<dbReference type="PROSITE" id="PS00636">
    <property type="entry name" value="DNAJ_1"/>
    <property type="match status" value="1"/>
</dbReference>
<sequence>MASSSSRSEKRCHYEVLGISKESSPDEIRSSYRRLALQRHPDKLMKAGGLSEAEATAQFQELVHAYEVLSDPKERAWYDSHRSQILFADHGSAGGSKSGGMPGGSVPDLFAFFSTTMYSGYSDTGKGFYKVYYDVFNSVYLNEIKFARTLGLRMDSVKEAPIMGNLESPYAQVTAFYNYWLGFCTVMDFCWVDQYDVVAGPNRKSRRLMEEENKKLRKKAKREYNDTVRGLAEFVKKRDKRVIDMMVKKNAEMEKKKEEERERKKKMEKERLERAMNYEEPEWAKAQEGEEEGAGFNVLGEDDDDDAERKNEQLYCIVCSKKFKSEKQWKNHEQSKKHKEKVAELRESLTDYEEETEEEEIDGPLDPPESVEQLHEKFQEGFNIDGEEKDVEEEVAGEADETDDEYFGAEEDMKGSSESEDEDVDDEMSLLKKMVSGQKNKRKNAVSIEEDEVEVEIERDTAEFSEFDNQKSTGKNKEAKEERNKHDAGKEMADDTSKVQIPEDDDDPDENVNATDSASIAFEDAQKDDADSMQYDNRKSTGRRRRSKKGKDKNNNGGLTEKSSEADDTTPYVNRDMEAQDYKKVPRSKKSTRGMKTKGTTKKNSNNECDKCGEEFESRTKLHKHLADSGHATVKSR</sequence>
<dbReference type="Proteomes" id="UP000694864">
    <property type="component" value="Chromosome 9"/>
</dbReference>
<evidence type="ECO:0000256" key="2">
    <source>
        <dbReference type="ARBA" id="ARBA00022771"/>
    </source>
</evidence>
<dbReference type="InterPro" id="IPR018253">
    <property type="entry name" value="DnaJ_domain_CS"/>
</dbReference>
<dbReference type="Pfam" id="PF21884">
    <property type="entry name" value="ZUO1-like_ZHD"/>
    <property type="match status" value="1"/>
</dbReference>
<dbReference type="PROSITE" id="PS00028">
    <property type="entry name" value="ZINC_FINGER_C2H2_1"/>
    <property type="match status" value="2"/>
</dbReference>
<evidence type="ECO:0000256" key="4">
    <source>
        <dbReference type="PROSITE-ProRule" id="PRU00042"/>
    </source>
</evidence>
<evidence type="ECO:0000313" key="9">
    <source>
        <dbReference type="RefSeq" id="XP_010428406.1"/>
    </source>
</evidence>
<dbReference type="PROSITE" id="PS50157">
    <property type="entry name" value="ZINC_FINGER_C2H2_2"/>
    <property type="match status" value="1"/>
</dbReference>
<feature type="compositionally biased region" description="Basic and acidic residues" evidence="5">
    <location>
        <begin position="475"/>
        <end position="497"/>
    </location>
</feature>
<reference evidence="9" key="2">
    <citation type="submission" date="2025-08" db="UniProtKB">
        <authorList>
            <consortium name="RefSeq"/>
        </authorList>
    </citation>
    <scope>IDENTIFICATION</scope>
    <source>
        <tissue evidence="9">Leaf</tissue>
    </source>
</reference>
<evidence type="ECO:0000259" key="7">
    <source>
        <dbReference type="PROSITE" id="PS50157"/>
    </source>
</evidence>
<feature type="compositionally biased region" description="Basic and acidic residues" evidence="5">
    <location>
        <begin position="575"/>
        <end position="584"/>
    </location>
</feature>
<dbReference type="InterPro" id="IPR036869">
    <property type="entry name" value="J_dom_sf"/>
</dbReference>
<feature type="compositionally biased region" description="Acidic residues" evidence="5">
    <location>
        <begin position="418"/>
        <end position="428"/>
    </location>
</feature>
<dbReference type="InterPro" id="IPR001623">
    <property type="entry name" value="DnaJ_domain"/>
</dbReference>
<evidence type="ECO:0000256" key="3">
    <source>
        <dbReference type="ARBA" id="ARBA00022833"/>
    </source>
</evidence>
<feature type="region of interest" description="Disordered" evidence="5">
    <location>
        <begin position="325"/>
        <end position="613"/>
    </location>
</feature>
<dbReference type="InterPro" id="IPR013087">
    <property type="entry name" value="Znf_C2H2_type"/>
</dbReference>
<dbReference type="InterPro" id="IPR036236">
    <property type="entry name" value="Znf_C2H2_sf"/>
</dbReference>
<feature type="compositionally biased region" description="Basic residues" evidence="5">
    <location>
        <begin position="540"/>
        <end position="551"/>
    </location>
</feature>
<evidence type="ECO:0000256" key="1">
    <source>
        <dbReference type="ARBA" id="ARBA00022723"/>
    </source>
</evidence>
<organism evidence="8 9">
    <name type="scientific">Camelina sativa</name>
    <name type="common">False flax</name>
    <name type="synonym">Myagrum sativum</name>
    <dbReference type="NCBI Taxonomy" id="90675"/>
    <lineage>
        <taxon>Eukaryota</taxon>
        <taxon>Viridiplantae</taxon>
        <taxon>Streptophyta</taxon>
        <taxon>Embryophyta</taxon>
        <taxon>Tracheophyta</taxon>
        <taxon>Spermatophyta</taxon>
        <taxon>Magnoliopsida</taxon>
        <taxon>eudicotyledons</taxon>
        <taxon>Gunneridae</taxon>
        <taxon>Pentapetalae</taxon>
        <taxon>rosids</taxon>
        <taxon>malvids</taxon>
        <taxon>Brassicales</taxon>
        <taxon>Brassicaceae</taxon>
        <taxon>Camelineae</taxon>
        <taxon>Camelina</taxon>
    </lineage>
</organism>
<dbReference type="SUPFAM" id="SSF46565">
    <property type="entry name" value="Chaperone J-domain"/>
    <property type="match status" value="1"/>
</dbReference>
<evidence type="ECO:0000259" key="6">
    <source>
        <dbReference type="PROSITE" id="PS50076"/>
    </source>
</evidence>
<protein>
    <submittedName>
        <fullName evidence="9">DNAJ protein JJJ1 homolog</fullName>
    </submittedName>
</protein>
<dbReference type="InterPro" id="IPR022755">
    <property type="entry name" value="Znf_C2H2_jaz"/>
</dbReference>
<dbReference type="InterPro" id="IPR054076">
    <property type="entry name" value="ZUO1-like_ZHD"/>
</dbReference>
<name>A0ABM0TM58_CAMSA</name>
<feature type="compositionally biased region" description="Acidic residues" evidence="5">
    <location>
        <begin position="385"/>
        <end position="410"/>
    </location>
</feature>
<proteinExistence type="predicted"/>
<feature type="compositionally biased region" description="Basic and acidic residues" evidence="5">
    <location>
        <begin position="252"/>
        <end position="288"/>
    </location>
</feature>
<dbReference type="SUPFAM" id="SSF57667">
    <property type="entry name" value="beta-beta-alpha zinc fingers"/>
    <property type="match status" value="1"/>
</dbReference>
<reference evidence="8" key="1">
    <citation type="journal article" date="2014" name="Nat. Commun.">
        <title>The emerging biofuel crop Camelina sativa retains a highly undifferentiated hexaploid genome structure.</title>
        <authorList>
            <person name="Kagale S."/>
            <person name="Koh C."/>
            <person name="Nixon J."/>
            <person name="Bollina V."/>
            <person name="Clarke W.E."/>
            <person name="Tuteja R."/>
            <person name="Spillane C."/>
            <person name="Robinson S.J."/>
            <person name="Links M.G."/>
            <person name="Clarke C."/>
            <person name="Higgins E.E."/>
            <person name="Huebert T."/>
            <person name="Sharpe A.G."/>
            <person name="Parkin I.A."/>
        </authorList>
    </citation>
    <scope>NUCLEOTIDE SEQUENCE [LARGE SCALE GENOMIC DNA]</scope>
    <source>
        <strain evidence="8">cv. DH55</strain>
    </source>
</reference>
<feature type="compositionally biased region" description="Basic and acidic residues" evidence="5">
    <location>
        <begin position="325"/>
        <end position="334"/>
    </location>
</feature>
<dbReference type="Gene3D" id="1.10.287.110">
    <property type="entry name" value="DnaJ domain"/>
    <property type="match status" value="1"/>
</dbReference>
<dbReference type="GeneID" id="104713061"/>
<keyword evidence="3" id="KW-0862">Zinc</keyword>
<feature type="domain" description="C2H2-type" evidence="7">
    <location>
        <begin position="607"/>
        <end position="636"/>
    </location>
</feature>
<dbReference type="SMART" id="SM00451">
    <property type="entry name" value="ZnF_U1"/>
    <property type="match status" value="1"/>
</dbReference>
<dbReference type="PROSITE" id="PS50076">
    <property type="entry name" value="DNAJ_2"/>
    <property type="match status" value="1"/>
</dbReference>
<dbReference type="CDD" id="cd06257">
    <property type="entry name" value="DnaJ"/>
    <property type="match status" value="1"/>
</dbReference>
<feature type="domain" description="J" evidence="6">
    <location>
        <begin position="12"/>
        <end position="82"/>
    </location>
</feature>
<dbReference type="PANTHER" id="PTHR45495">
    <property type="entry name" value="DNAJ PROTEIN JJJ1 HOMOLOG"/>
    <property type="match status" value="1"/>
</dbReference>
<dbReference type="PRINTS" id="PR00625">
    <property type="entry name" value="JDOMAIN"/>
</dbReference>
<keyword evidence="8" id="KW-1185">Reference proteome</keyword>
<dbReference type="Gene3D" id="3.30.160.60">
    <property type="entry name" value="Classic Zinc Finger"/>
    <property type="match status" value="1"/>
</dbReference>
<evidence type="ECO:0000256" key="5">
    <source>
        <dbReference type="SAM" id="MobiDB-lite"/>
    </source>
</evidence>
<gene>
    <name evidence="9" type="primary">LOC104713061</name>
</gene>
<feature type="compositionally biased region" description="Acidic residues" evidence="5">
    <location>
        <begin position="350"/>
        <end position="363"/>
    </location>
</feature>
<keyword evidence="1" id="KW-0479">Metal-binding</keyword>
<dbReference type="PANTHER" id="PTHR45495:SF1">
    <property type="entry name" value="DNAJ PROTEIN JJJ1 HOMOLOG"/>
    <property type="match status" value="1"/>
</dbReference>
<feature type="compositionally biased region" description="Basic residues" evidence="5">
    <location>
        <begin position="585"/>
        <end position="601"/>
    </location>
</feature>
<dbReference type="RefSeq" id="XP_010428406.1">
    <property type="nucleotide sequence ID" value="XM_010430104.2"/>
</dbReference>
<evidence type="ECO:0000313" key="8">
    <source>
        <dbReference type="Proteomes" id="UP000694864"/>
    </source>
</evidence>
<dbReference type="Pfam" id="PF12171">
    <property type="entry name" value="zf-C2H2_jaz"/>
    <property type="match status" value="1"/>
</dbReference>
<accession>A0ABM0TM58</accession>
<dbReference type="SMART" id="SM00271">
    <property type="entry name" value="DnaJ"/>
    <property type="match status" value="1"/>
</dbReference>
<dbReference type="Pfam" id="PF00226">
    <property type="entry name" value="DnaJ"/>
    <property type="match status" value="1"/>
</dbReference>
<feature type="region of interest" description="Disordered" evidence="5">
    <location>
        <begin position="252"/>
        <end position="307"/>
    </location>
</feature>
<dbReference type="SMART" id="SM00355">
    <property type="entry name" value="ZnF_C2H2"/>
    <property type="match status" value="2"/>
</dbReference>
<dbReference type="InterPro" id="IPR003604">
    <property type="entry name" value="Matrin/U1-like-C_Znf_C2H2"/>
</dbReference>
<keyword evidence="2 4" id="KW-0863">Zinc-finger</keyword>